<protein>
    <submittedName>
        <fullName evidence="1">Uncharacterized protein</fullName>
    </submittedName>
</protein>
<sequence length="147" mass="16696">MNTINLGGKVFDLVPRQTIIAEEIKKEFTMPHDINSEIKPVVDEVNDPTPQAQPAVKDVNGIHDEIIDTLNQRDMKGINKYGQPFIESNLSVEELLDYGFEKSLDDLQCNRITKKRIDEVINLLAPHEEIPFIGESLKLLRGTEEDI</sequence>
<reference evidence="1 2" key="1">
    <citation type="journal article" date="2018" name="Front. Microbiol.">
        <title>Description and Comparative Genomics of Macrococcus caseolyticus subsp. hominis subsp. nov., Macrococcus goetzii sp. nov., Macrococcus epidermidis sp. nov., and Macrococcus bohemicus sp. nov., Novel Macrococci From Human Clinical Material With Virulence Potential and Suspected Uptake of Foreign DNA by Natural Transformation.</title>
        <authorList>
            <person name="Maslanova I."/>
            <person name="Wertheimer Z."/>
            <person name="Sedlacek I."/>
            <person name="Svec P."/>
            <person name="Indrakova A."/>
            <person name="Kovarovic V."/>
            <person name="Schumann P."/>
            <person name="Sproer C."/>
            <person name="Kralova S."/>
            <person name="Sedo O."/>
            <person name="Kristofova L."/>
            <person name="Vrbovska V."/>
            <person name="Fuzik T."/>
            <person name="Petras P."/>
            <person name="Zdrahal Z."/>
            <person name="Ruzickova V."/>
            <person name="Doskar J."/>
            <person name="Pantucek R."/>
        </authorList>
    </citation>
    <scope>NUCLEOTIDE SEQUENCE [LARGE SCALE GENOMIC DNA]</scope>
    <source>
        <strain evidence="1 2">01/688</strain>
    </source>
</reference>
<evidence type="ECO:0000313" key="2">
    <source>
        <dbReference type="Proteomes" id="UP000249808"/>
    </source>
</evidence>
<evidence type="ECO:0000313" key="1">
    <source>
        <dbReference type="EMBL" id="RAK44992.1"/>
    </source>
</evidence>
<comment type="caution">
    <text evidence="1">The sequence shown here is derived from an EMBL/GenBank/DDBJ whole genome shotgun (WGS) entry which is preliminary data.</text>
</comment>
<dbReference type="EMBL" id="PZJH01000002">
    <property type="protein sequence ID" value="RAK44992.1"/>
    <property type="molecule type" value="Genomic_DNA"/>
</dbReference>
<organism evidence="1 2">
    <name type="scientific">Macrococcus epidermidis</name>
    <dbReference type="NCBI Taxonomy" id="1902580"/>
    <lineage>
        <taxon>Bacteria</taxon>
        <taxon>Bacillati</taxon>
        <taxon>Bacillota</taxon>
        <taxon>Bacilli</taxon>
        <taxon>Bacillales</taxon>
        <taxon>Staphylococcaceae</taxon>
        <taxon>Macrococcus</taxon>
    </lineage>
</organism>
<accession>A0A327ZRV2</accession>
<gene>
    <name evidence="1" type="ORF">BHU61_06675</name>
</gene>
<dbReference type="Proteomes" id="UP000249808">
    <property type="component" value="Unassembled WGS sequence"/>
</dbReference>
<keyword evidence="2" id="KW-1185">Reference proteome</keyword>
<dbReference type="AlphaFoldDB" id="A0A327ZRV2"/>
<name>A0A327ZRV2_9STAP</name>
<proteinExistence type="predicted"/>
<dbReference type="RefSeq" id="WP_111715611.1">
    <property type="nucleotide sequence ID" value="NZ_JBHSSR010000004.1"/>
</dbReference>